<dbReference type="GO" id="GO:0005576">
    <property type="term" value="C:extracellular region"/>
    <property type="evidence" value="ECO:0007669"/>
    <property type="project" value="UniProtKB-SubCell"/>
</dbReference>
<keyword evidence="2" id="KW-0964">Secreted</keyword>
<dbReference type="PANTHER" id="PTHR46941:SF1">
    <property type="entry name" value="COILED-COIL DOMAIN-CONTAINING PROTEIN 126"/>
    <property type="match status" value="1"/>
</dbReference>
<feature type="region of interest" description="Disordered" evidence="4">
    <location>
        <begin position="520"/>
        <end position="551"/>
    </location>
</feature>
<comment type="caution">
    <text evidence="6">The sequence shown here is derived from an EMBL/GenBank/DDBJ whole genome shotgun (WGS) entry which is preliminary data.</text>
</comment>
<dbReference type="InterPro" id="IPR042759">
    <property type="entry name" value="CCDC126"/>
</dbReference>
<dbReference type="EMBL" id="JAAKFY010000026">
    <property type="protein sequence ID" value="KAF3833735.1"/>
    <property type="molecule type" value="Genomic_DNA"/>
</dbReference>
<dbReference type="AlphaFoldDB" id="A0A7J5X9R0"/>
<dbReference type="InterPro" id="IPR027833">
    <property type="entry name" value="MGT5A-like_N"/>
</dbReference>
<comment type="subcellular location">
    <subcellularLocation>
        <location evidence="1">Secreted</location>
    </subcellularLocation>
</comment>
<gene>
    <name evidence="6" type="ORF">F7725_024939</name>
</gene>
<proteinExistence type="predicted"/>
<dbReference type="Proteomes" id="UP000518266">
    <property type="component" value="Unassembled WGS sequence"/>
</dbReference>
<accession>A0A7J5X9R0</accession>
<reference evidence="6 7" key="1">
    <citation type="submission" date="2020-03" db="EMBL/GenBank/DDBJ databases">
        <title>Dissostichus mawsoni Genome sequencing and assembly.</title>
        <authorList>
            <person name="Park H."/>
        </authorList>
    </citation>
    <scope>NUCLEOTIDE SEQUENCE [LARGE SCALE GENOMIC DNA]</scope>
    <source>
        <strain evidence="6">DM0001</strain>
        <tissue evidence="6">Muscle</tissue>
    </source>
</reference>
<feature type="region of interest" description="Disordered" evidence="4">
    <location>
        <begin position="13"/>
        <end position="37"/>
    </location>
</feature>
<keyword evidence="7" id="KW-1185">Reference proteome</keyword>
<feature type="compositionally biased region" description="Basic residues" evidence="4">
    <location>
        <begin position="537"/>
        <end position="551"/>
    </location>
</feature>
<dbReference type="Pfam" id="PF15027">
    <property type="entry name" value="MGT5A_N"/>
    <property type="match status" value="1"/>
</dbReference>
<evidence type="ECO:0000256" key="1">
    <source>
        <dbReference type="ARBA" id="ARBA00004613"/>
    </source>
</evidence>
<dbReference type="PANTHER" id="PTHR46941">
    <property type="entry name" value="COILED-COIL DOMAIN-CONTAINING PROTEIN 126"/>
    <property type="match status" value="1"/>
</dbReference>
<feature type="domain" description="MGT5A-like N-terminal" evidence="5">
    <location>
        <begin position="394"/>
        <end position="517"/>
    </location>
</feature>
<evidence type="ECO:0000256" key="3">
    <source>
        <dbReference type="ARBA" id="ARBA00023180"/>
    </source>
</evidence>
<organism evidence="6 7">
    <name type="scientific">Dissostichus mawsoni</name>
    <name type="common">Antarctic cod</name>
    <dbReference type="NCBI Taxonomy" id="36200"/>
    <lineage>
        <taxon>Eukaryota</taxon>
        <taxon>Metazoa</taxon>
        <taxon>Chordata</taxon>
        <taxon>Craniata</taxon>
        <taxon>Vertebrata</taxon>
        <taxon>Euteleostomi</taxon>
        <taxon>Actinopterygii</taxon>
        <taxon>Neopterygii</taxon>
        <taxon>Teleostei</taxon>
        <taxon>Neoteleostei</taxon>
        <taxon>Acanthomorphata</taxon>
        <taxon>Eupercaria</taxon>
        <taxon>Perciformes</taxon>
        <taxon>Notothenioidei</taxon>
        <taxon>Nototheniidae</taxon>
        <taxon>Dissostichus</taxon>
    </lineage>
</organism>
<feature type="compositionally biased region" description="Polar residues" evidence="4">
    <location>
        <begin position="179"/>
        <end position="197"/>
    </location>
</feature>
<name>A0A7J5X9R0_DISMA</name>
<evidence type="ECO:0000256" key="4">
    <source>
        <dbReference type="SAM" id="MobiDB-lite"/>
    </source>
</evidence>
<feature type="region of interest" description="Disordered" evidence="4">
    <location>
        <begin position="151"/>
        <end position="207"/>
    </location>
</feature>
<dbReference type="GO" id="GO:0016020">
    <property type="term" value="C:membrane"/>
    <property type="evidence" value="ECO:0007669"/>
    <property type="project" value="TreeGrafter"/>
</dbReference>
<evidence type="ECO:0000256" key="2">
    <source>
        <dbReference type="ARBA" id="ARBA00022525"/>
    </source>
</evidence>
<dbReference type="OrthoDB" id="9946758at2759"/>
<feature type="non-terminal residue" evidence="6">
    <location>
        <position position="551"/>
    </location>
</feature>
<keyword evidence="3" id="KW-0325">Glycoprotein</keyword>
<evidence type="ECO:0000313" key="7">
    <source>
        <dbReference type="Proteomes" id="UP000518266"/>
    </source>
</evidence>
<sequence>LDGSCGKSLSNLGEAEREQIRKRSGSGLRIQTPSGENHREWSFPIQAAIGWKGRANKRPLSAPSLPSTQMMDSSWKRDYGGIRGFVFVQNINAVHTCKPMLQSIISGLAPAPHPVSTITCSSFLISSHSWIDATVLTHGHLRVPDSVRLKRAPDPCQTSAPPPTVPVGHSGPPQLSVLVPQQTTRENDANQTATPASSPDYLASSSAGASSPGFSGFIGYPSVRAPRHSSAHSRKPRVPSQLTNCDEDAVRAFCVTQDVEREMRNETRQPDAMVIVDESEVSAFRWDPFHLFPLQHPSACRDPADRIWPNLRNILRQQRQCRIAKQQASFSVSQRKQLEVSGASSLVIPAKGSFSDNALGNYPPINLLVHPHPKKDLQPHTGPLQLPFALPSTMLGRNMSQKLSVLLMVFGLAWGLMLLRYTVQQPRHQSSAELREQILELSRRYVKVLTEENQNAPGGPQGTSMAGYADLKRTIAVLLEDILTRLVKLEGKIDLAVNASSTNTSHTAGGILDSVAAALQKSSKQETPGSHPGMSRLHPHVPNRPRPHQGA</sequence>
<evidence type="ECO:0000313" key="6">
    <source>
        <dbReference type="EMBL" id="KAF3833735.1"/>
    </source>
</evidence>
<evidence type="ECO:0000259" key="5">
    <source>
        <dbReference type="Pfam" id="PF15027"/>
    </source>
</evidence>
<protein>
    <recommendedName>
        <fullName evidence="5">MGT5A-like N-terminal domain-containing protein</fullName>
    </recommendedName>
</protein>